<reference evidence="15 16" key="1">
    <citation type="submission" date="2014-07" db="EMBL/GenBank/DDBJ databases">
        <title>Draft genome sequence of Thalassospira profundimaris PR54-5.</title>
        <authorList>
            <person name="Lai Q."/>
            <person name="Shao Z."/>
        </authorList>
    </citation>
    <scope>NUCLEOTIDE SEQUENCE [LARGE SCALE GENOMIC DNA]</scope>
    <source>
        <strain evidence="15 16">PR54-5</strain>
    </source>
</reference>
<dbReference type="PROSITE" id="PS51900">
    <property type="entry name" value="CB"/>
    <property type="match status" value="1"/>
</dbReference>
<dbReference type="NCBIfam" id="TIGR02225">
    <property type="entry name" value="recomb_XerD"/>
    <property type="match status" value="1"/>
</dbReference>
<dbReference type="InterPro" id="IPR002104">
    <property type="entry name" value="Integrase_catalytic"/>
</dbReference>
<gene>
    <name evidence="11" type="primary">xerD</name>
    <name evidence="15" type="ORF">TH30_06090</name>
</gene>
<dbReference type="Gene3D" id="1.10.150.130">
    <property type="match status" value="1"/>
</dbReference>
<keyword evidence="6 11" id="KW-0159">Chromosome partition</keyword>
<dbReference type="CDD" id="cd00798">
    <property type="entry name" value="INT_XerDC_C"/>
    <property type="match status" value="1"/>
</dbReference>
<dbReference type="Proteomes" id="UP000252255">
    <property type="component" value="Unassembled WGS sequence"/>
</dbReference>
<comment type="subcellular location">
    <subcellularLocation>
        <location evidence="1 11">Cytoplasm</location>
    </subcellularLocation>
</comment>
<dbReference type="PROSITE" id="PS51898">
    <property type="entry name" value="TYR_RECOMBINASE"/>
    <property type="match status" value="1"/>
</dbReference>
<dbReference type="Pfam" id="PF00589">
    <property type="entry name" value="Phage_integrase"/>
    <property type="match status" value="1"/>
</dbReference>
<protein>
    <recommendedName>
        <fullName evidence="3 11">Tyrosine recombinase XerD</fullName>
    </recommendedName>
</protein>
<dbReference type="SUPFAM" id="SSF56349">
    <property type="entry name" value="DNA breaking-rejoining enzymes"/>
    <property type="match status" value="1"/>
</dbReference>
<evidence type="ECO:0000256" key="5">
    <source>
        <dbReference type="ARBA" id="ARBA00022618"/>
    </source>
</evidence>
<keyword evidence="7 11" id="KW-0229">DNA integration</keyword>
<keyword evidence="9 11" id="KW-0233">DNA recombination</keyword>
<dbReference type="InterPro" id="IPR013762">
    <property type="entry name" value="Integrase-like_cat_sf"/>
</dbReference>
<evidence type="ECO:0000256" key="6">
    <source>
        <dbReference type="ARBA" id="ARBA00022829"/>
    </source>
</evidence>
<keyword evidence="8 11" id="KW-0238">DNA-binding</keyword>
<dbReference type="PANTHER" id="PTHR30349">
    <property type="entry name" value="PHAGE INTEGRASE-RELATED"/>
    <property type="match status" value="1"/>
</dbReference>
<dbReference type="InterPro" id="IPR010998">
    <property type="entry name" value="Integrase_recombinase_N"/>
</dbReference>
<dbReference type="InterPro" id="IPR044068">
    <property type="entry name" value="CB"/>
</dbReference>
<evidence type="ECO:0000256" key="3">
    <source>
        <dbReference type="ARBA" id="ARBA00015810"/>
    </source>
</evidence>
<dbReference type="HAMAP" id="MF_01807">
    <property type="entry name" value="Recomb_XerD"/>
    <property type="match status" value="1"/>
</dbReference>
<comment type="function">
    <text evidence="11">Site-specific tyrosine recombinase, which acts by catalyzing the cutting and rejoining of the recombining DNA molecules. The XerC-XerD complex is essential to convert dimers of the bacterial chromosome into monomers to permit their segregation at cell division. It also contributes to the segregational stability of plasmids.</text>
</comment>
<feature type="active site" evidence="11">
    <location>
        <position position="283"/>
    </location>
</feature>
<dbReference type="Pfam" id="PF02899">
    <property type="entry name" value="Phage_int_SAM_1"/>
    <property type="match status" value="1"/>
</dbReference>
<evidence type="ECO:0000313" key="15">
    <source>
        <dbReference type="EMBL" id="RCK48000.1"/>
    </source>
</evidence>
<proteinExistence type="inferred from homology"/>
<dbReference type="GO" id="GO:0009037">
    <property type="term" value="F:tyrosine-based site-specific recombinase activity"/>
    <property type="evidence" value="ECO:0007669"/>
    <property type="project" value="UniProtKB-UniRule"/>
</dbReference>
<feature type="active site" evidence="11">
    <location>
        <position position="175"/>
    </location>
</feature>
<dbReference type="InterPro" id="IPR011010">
    <property type="entry name" value="DNA_brk_join_enz"/>
</dbReference>
<feature type="active site" description="O-(3'-phospho-DNA)-tyrosine intermediate" evidence="11">
    <location>
        <position position="292"/>
    </location>
</feature>
<evidence type="ECO:0000256" key="10">
    <source>
        <dbReference type="ARBA" id="ARBA00023306"/>
    </source>
</evidence>
<feature type="domain" description="Core-binding (CB)" evidence="14">
    <location>
        <begin position="4"/>
        <end position="89"/>
    </location>
</feature>
<keyword evidence="10 11" id="KW-0131">Cell cycle</keyword>
<dbReference type="GO" id="GO:0006313">
    <property type="term" value="P:DNA transposition"/>
    <property type="evidence" value="ECO:0007669"/>
    <property type="project" value="UniProtKB-UniRule"/>
</dbReference>
<dbReference type="RefSeq" id="WP_114097142.1">
    <property type="nucleotide sequence ID" value="NZ_JPWI01000002.1"/>
</dbReference>
<evidence type="ECO:0000256" key="7">
    <source>
        <dbReference type="ARBA" id="ARBA00022908"/>
    </source>
</evidence>
<feature type="active site" evidence="11">
    <location>
        <position position="260"/>
    </location>
</feature>
<feature type="active site" evidence="11">
    <location>
        <position position="257"/>
    </location>
</feature>
<dbReference type="OrthoDB" id="9801717at2"/>
<sequence>MAKALTSSLISAFLEMMAAERGASAHTLDAYRRDLEDYVASLLAGKSGPVDATEKDLRRYMAELGAAGLAPRTQARRLSALRQFHKFLYSDGYRNDDPSSNIDSPQQGQTLPKFLSIDEIDRLITTAANHPGIKGKRLLAMVELMYATGMRVSELVELPYAAAARDPQMLIVRGKGSKERLVPLSDPARDALRDYLDVRDAFIPSDKSDGHADRPGQSSYLFPSRGKTGHLTRQMFLKMIKDLAIESGIAPSRVSPHVLRHSFASHLLANGADLRSLQKMLGHSDISTTQIYTHVLESRLRGLVQEHHPLARMAGHGS</sequence>
<dbReference type="PANTHER" id="PTHR30349:SF90">
    <property type="entry name" value="TYROSINE RECOMBINASE XERD"/>
    <property type="match status" value="1"/>
</dbReference>
<evidence type="ECO:0000256" key="8">
    <source>
        <dbReference type="ARBA" id="ARBA00023125"/>
    </source>
</evidence>
<dbReference type="InterPro" id="IPR050090">
    <property type="entry name" value="Tyrosine_recombinase_XerCD"/>
</dbReference>
<dbReference type="GO" id="GO:0051301">
    <property type="term" value="P:cell division"/>
    <property type="evidence" value="ECO:0007669"/>
    <property type="project" value="UniProtKB-KW"/>
</dbReference>
<comment type="subunit">
    <text evidence="11">Forms a cyclic heterotetrameric complex composed of two molecules of XerC and two molecules of XerD.</text>
</comment>
<evidence type="ECO:0000256" key="9">
    <source>
        <dbReference type="ARBA" id="ARBA00023172"/>
    </source>
</evidence>
<dbReference type="InterPro" id="IPR004107">
    <property type="entry name" value="Integrase_SAM-like_N"/>
</dbReference>
<evidence type="ECO:0000256" key="12">
    <source>
        <dbReference type="SAM" id="MobiDB-lite"/>
    </source>
</evidence>
<dbReference type="InterPro" id="IPR011932">
    <property type="entry name" value="Recomb_XerD"/>
</dbReference>
<organism evidence="15 16">
    <name type="scientific">Thalassospira profundimaris</name>
    <dbReference type="NCBI Taxonomy" id="502049"/>
    <lineage>
        <taxon>Bacteria</taxon>
        <taxon>Pseudomonadati</taxon>
        <taxon>Pseudomonadota</taxon>
        <taxon>Alphaproteobacteria</taxon>
        <taxon>Rhodospirillales</taxon>
        <taxon>Thalassospiraceae</taxon>
        <taxon>Thalassospira</taxon>
    </lineage>
</organism>
<keyword evidence="5 11" id="KW-0132">Cell division</keyword>
<evidence type="ECO:0000259" key="14">
    <source>
        <dbReference type="PROSITE" id="PS51900"/>
    </source>
</evidence>
<keyword evidence="4 11" id="KW-0963">Cytoplasm</keyword>
<dbReference type="GO" id="GO:0003677">
    <property type="term" value="F:DNA binding"/>
    <property type="evidence" value="ECO:0007669"/>
    <property type="project" value="UniProtKB-UniRule"/>
</dbReference>
<dbReference type="InterPro" id="IPR023009">
    <property type="entry name" value="Tyrosine_recombinase_XerC/XerD"/>
</dbReference>
<name>A0A367X4K4_9PROT</name>
<evidence type="ECO:0000256" key="1">
    <source>
        <dbReference type="ARBA" id="ARBA00004496"/>
    </source>
</evidence>
<dbReference type="NCBIfam" id="NF001399">
    <property type="entry name" value="PRK00283.1"/>
    <property type="match status" value="1"/>
</dbReference>
<accession>A0A367X4K4</accession>
<dbReference type="AlphaFoldDB" id="A0A367X4K4"/>
<evidence type="ECO:0000256" key="4">
    <source>
        <dbReference type="ARBA" id="ARBA00022490"/>
    </source>
</evidence>
<feature type="domain" description="Tyr recombinase" evidence="13">
    <location>
        <begin position="110"/>
        <end position="305"/>
    </location>
</feature>
<dbReference type="HAMAP" id="MF_01808">
    <property type="entry name" value="Recomb_XerC_XerD"/>
    <property type="match status" value="1"/>
</dbReference>
<evidence type="ECO:0000313" key="16">
    <source>
        <dbReference type="Proteomes" id="UP000252255"/>
    </source>
</evidence>
<comment type="similarity">
    <text evidence="2 11">Belongs to the 'phage' integrase family. XerD subfamily.</text>
</comment>
<feature type="region of interest" description="Disordered" evidence="12">
    <location>
        <begin position="206"/>
        <end position="226"/>
    </location>
</feature>
<evidence type="ECO:0000259" key="13">
    <source>
        <dbReference type="PROSITE" id="PS51898"/>
    </source>
</evidence>
<dbReference type="EMBL" id="JPWI01000002">
    <property type="protein sequence ID" value="RCK48000.1"/>
    <property type="molecule type" value="Genomic_DNA"/>
</dbReference>
<evidence type="ECO:0000256" key="2">
    <source>
        <dbReference type="ARBA" id="ARBA00010450"/>
    </source>
</evidence>
<evidence type="ECO:0000256" key="11">
    <source>
        <dbReference type="HAMAP-Rule" id="MF_01807"/>
    </source>
</evidence>
<comment type="caution">
    <text evidence="15">The sequence shown here is derived from an EMBL/GenBank/DDBJ whole genome shotgun (WGS) entry which is preliminary data.</text>
</comment>
<dbReference type="Gene3D" id="1.10.443.10">
    <property type="entry name" value="Intergrase catalytic core"/>
    <property type="match status" value="1"/>
</dbReference>
<dbReference type="GO" id="GO:0007059">
    <property type="term" value="P:chromosome segregation"/>
    <property type="evidence" value="ECO:0007669"/>
    <property type="project" value="UniProtKB-UniRule"/>
</dbReference>
<dbReference type="GO" id="GO:0005737">
    <property type="term" value="C:cytoplasm"/>
    <property type="evidence" value="ECO:0007669"/>
    <property type="project" value="UniProtKB-SubCell"/>
</dbReference>
<feature type="active site" evidence="11">
    <location>
        <position position="151"/>
    </location>
</feature>